<protein>
    <submittedName>
        <fullName evidence="2">Gag-pol</fullName>
    </submittedName>
</protein>
<sequence>MSRRHEIPQHPILFCEVFDVWGIDFMGLFPISNGYSYILLVVDYMSRWVEAVATKTNDAKFGVPKALINNQGSHFCNRAMSSLLEKYGLVHRIATAYHPQTNGQAEVFNREIKKILQKLTNPGQKDWSHHLENVLWVHRTANWTFLGMSPYRIIFGKACHLPSRSATWPTAKLGKKGSSNYKSWRNSAWKLMRTPASTSNESNNSMTARFSERSSNSLPVSSVPGGIIITKVLPYSAVELQDKLPRSTFQANGQQHKIFHEGPTTTVGEVESISLTKPATAAGMP</sequence>
<dbReference type="GO" id="GO:0003676">
    <property type="term" value="F:nucleic acid binding"/>
    <property type="evidence" value="ECO:0007669"/>
    <property type="project" value="InterPro"/>
</dbReference>
<proteinExistence type="predicted"/>
<dbReference type="PROSITE" id="PS50994">
    <property type="entry name" value="INTEGRASE"/>
    <property type="match status" value="1"/>
</dbReference>
<gene>
    <name evidence="2" type="primary">gag-pol</name>
    <name evidence="2" type="ORF">CR513_36884</name>
</gene>
<dbReference type="PANTHER" id="PTHR47266">
    <property type="entry name" value="ENDONUCLEASE-RELATED"/>
    <property type="match status" value="1"/>
</dbReference>
<organism evidence="2 3">
    <name type="scientific">Mucuna pruriens</name>
    <name type="common">Velvet bean</name>
    <name type="synonym">Dolichos pruriens</name>
    <dbReference type="NCBI Taxonomy" id="157652"/>
    <lineage>
        <taxon>Eukaryota</taxon>
        <taxon>Viridiplantae</taxon>
        <taxon>Streptophyta</taxon>
        <taxon>Embryophyta</taxon>
        <taxon>Tracheophyta</taxon>
        <taxon>Spermatophyta</taxon>
        <taxon>Magnoliopsida</taxon>
        <taxon>eudicotyledons</taxon>
        <taxon>Gunneridae</taxon>
        <taxon>Pentapetalae</taxon>
        <taxon>rosids</taxon>
        <taxon>fabids</taxon>
        <taxon>Fabales</taxon>
        <taxon>Fabaceae</taxon>
        <taxon>Papilionoideae</taxon>
        <taxon>50 kb inversion clade</taxon>
        <taxon>NPAAA clade</taxon>
        <taxon>indigoferoid/millettioid clade</taxon>
        <taxon>Phaseoleae</taxon>
        <taxon>Mucuna</taxon>
    </lineage>
</organism>
<comment type="caution">
    <text evidence="2">The sequence shown here is derived from an EMBL/GenBank/DDBJ whole genome shotgun (WGS) entry which is preliminary data.</text>
</comment>
<dbReference type="SUPFAM" id="SSF53098">
    <property type="entry name" value="Ribonuclease H-like"/>
    <property type="match status" value="1"/>
</dbReference>
<feature type="non-terminal residue" evidence="2">
    <location>
        <position position="1"/>
    </location>
</feature>
<name>A0A371FVJ0_MUCPR</name>
<accession>A0A371FVJ0</accession>
<dbReference type="InterPro" id="IPR052160">
    <property type="entry name" value="Gypsy_RT_Integrase-like"/>
</dbReference>
<dbReference type="Proteomes" id="UP000257109">
    <property type="component" value="Unassembled WGS sequence"/>
</dbReference>
<keyword evidence="3" id="KW-1185">Reference proteome</keyword>
<dbReference type="OrthoDB" id="413122at2759"/>
<feature type="domain" description="Integrase catalytic" evidence="1">
    <location>
        <begin position="7"/>
        <end position="158"/>
    </location>
</feature>
<reference evidence="2" key="1">
    <citation type="submission" date="2018-05" db="EMBL/GenBank/DDBJ databases">
        <title>Draft genome of Mucuna pruriens seed.</title>
        <authorList>
            <person name="Nnadi N.E."/>
            <person name="Vos R."/>
            <person name="Hasami M.H."/>
            <person name="Devisetty U.K."/>
            <person name="Aguiy J.C."/>
        </authorList>
    </citation>
    <scope>NUCLEOTIDE SEQUENCE [LARGE SCALE GENOMIC DNA]</scope>
    <source>
        <strain evidence="2">JCA_2017</strain>
    </source>
</reference>
<evidence type="ECO:0000313" key="2">
    <source>
        <dbReference type="EMBL" id="RDX82349.1"/>
    </source>
</evidence>
<dbReference type="InterPro" id="IPR012337">
    <property type="entry name" value="RNaseH-like_sf"/>
</dbReference>
<dbReference type="GO" id="GO:0015074">
    <property type="term" value="P:DNA integration"/>
    <property type="evidence" value="ECO:0007669"/>
    <property type="project" value="InterPro"/>
</dbReference>
<dbReference type="InterPro" id="IPR036397">
    <property type="entry name" value="RNaseH_sf"/>
</dbReference>
<dbReference type="AlphaFoldDB" id="A0A371FVJ0"/>
<evidence type="ECO:0000259" key="1">
    <source>
        <dbReference type="PROSITE" id="PS50994"/>
    </source>
</evidence>
<dbReference type="Gene3D" id="3.30.420.10">
    <property type="entry name" value="Ribonuclease H-like superfamily/Ribonuclease H"/>
    <property type="match status" value="1"/>
</dbReference>
<evidence type="ECO:0000313" key="3">
    <source>
        <dbReference type="Proteomes" id="UP000257109"/>
    </source>
</evidence>
<dbReference type="InterPro" id="IPR001584">
    <property type="entry name" value="Integrase_cat-core"/>
</dbReference>
<dbReference type="EMBL" id="QJKJ01007658">
    <property type="protein sequence ID" value="RDX82349.1"/>
    <property type="molecule type" value="Genomic_DNA"/>
</dbReference>